<keyword evidence="1" id="KW-0732">Signal</keyword>
<dbReference type="AlphaFoldDB" id="A0A510HN76"/>
<protein>
    <recommendedName>
        <fullName evidence="4">Glycogen debranching protein</fullName>
    </recommendedName>
</protein>
<evidence type="ECO:0000313" key="2">
    <source>
        <dbReference type="EMBL" id="BBL80845.1"/>
    </source>
</evidence>
<evidence type="ECO:0000313" key="3">
    <source>
        <dbReference type="Proteomes" id="UP000318065"/>
    </source>
</evidence>
<dbReference type="Proteomes" id="UP000318065">
    <property type="component" value="Chromosome"/>
</dbReference>
<dbReference type="RefSeq" id="WP_143528807.1">
    <property type="nucleotide sequence ID" value="NZ_AP019791.1"/>
</dbReference>
<proteinExistence type="predicted"/>
<dbReference type="EMBL" id="AP019791">
    <property type="protein sequence ID" value="BBL80845.1"/>
    <property type="molecule type" value="Genomic_DNA"/>
</dbReference>
<feature type="chain" id="PRO_5022009976" description="Glycogen debranching protein" evidence="1">
    <location>
        <begin position="30"/>
        <end position="864"/>
    </location>
</feature>
<keyword evidence="3" id="KW-1185">Reference proteome</keyword>
<gene>
    <name evidence="2" type="ORF">RxyAA322_26990</name>
</gene>
<evidence type="ECO:0000256" key="1">
    <source>
        <dbReference type="SAM" id="SignalP"/>
    </source>
</evidence>
<dbReference type="OrthoDB" id="49490at2"/>
<accession>A0A510HN76</accession>
<evidence type="ECO:0008006" key="4">
    <source>
        <dbReference type="Google" id="ProtNLM"/>
    </source>
</evidence>
<organism evidence="2 3">
    <name type="scientific">Rubrobacter xylanophilus</name>
    <dbReference type="NCBI Taxonomy" id="49319"/>
    <lineage>
        <taxon>Bacteria</taxon>
        <taxon>Bacillati</taxon>
        <taxon>Actinomycetota</taxon>
        <taxon>Rubrobacteria</taxon>
        <taxon>Rubrobacterales</taxon>
        <taxon>Rubrobacteraceae</taxon>
        <taxon>Rubrobacter</taxon>
    </lineage>
</organism>
<dbReference type="InterPro" id="IPR012341">
    <property type="entry name" value="6hp_glycosidase-like_sf"/>
</dbReference>
<dbReference type="Gene3D" id="1.50.10.10">
    <property type="match status" value="1"/>
</dbReference>
<sequence length="864" mass="94874">MASSVRSRPLAWGLFTALALLLSALPASAQGAPDSPTLSVSDRLEERRYVVTGERAYVVGTEDGRFPAMGFHTRGEMGGVWSPPIKLLDGLWFAVDGEWIGPATRFTSGYGYVRMELPGRNGLTITRTDFVPDGLRAALFGLTFGAETDQSLTLEVDAHSELMGAYPWGETTPSQKTYNLEDEVSVEDGRLVFRERGTPPHPNALPHDWAAVVGSSLEPVGSETGEGFRGPQDPPVICPASPEEAPDRCDDTAYGKGKGGQLRYEITVPAGDTRTVWFAVAGADFDGESPADAVAAAIEEHEAALADPEALLEEKVSERLALAGYTRLDLPGDRRLERGIEWSKQNLADSVQAAEDLEIRETNAGKNYPAPEGELDRARFLGAGFPDYQWLFATDGEYTAFASVAAGQFEPIKDHLRALRDVSEIDNGRSGKVVHEVVTDGSVYFGSNADPGNTDETAKFPSAVALVWRWTGDDAFLEEMYGFARRNMEYIFRELDEDGDLWPEGLGNVEREGMGEEKLDVAVYTMRGLYDLADMARSRGDKETERWAVKRARAMERRFERAWWFGREGAAQYADSLRNPENGQVFQRHWIGATPMEVELVDRKGETMPGLASREHGLAALRERELACYTDRFGMYHTGTGPTEAEGGNPGPSCDEHVSEVPSERNIFTLNTAIMAVGEGNYGRLGEDQQRHYTDANAALQLIPDEQPGAMPEIAPSPDYGRSIDRPLNERAMVLQAWGAYGTIWPVVHQWLGVRPDMGRGELTVVPQVPEGSSPISGENIRLGEGSGSVSAERGRNTYRTTVEPDVPLEELVVGHTLPRGAKVRSVRLNGERVRYEVEETNRGKEVLVEAGTEGEQEVVIRTR</sequence>
<dbReference type="InterPro" id="IPR008928">
    <property type="entry name" value="6-hairpin_glycosidase_sf"/>
</dbReference>
<dbReference type="SUPFAM" id="SSF48208">
    <property type="entry name" value="Six-hairpin glycosidases"/>
    <property type="match status" value="1"/>
</dbReference>
<feature type="signal peptide" evidence="1">
    <location>
        <begin position="1"/>
        <end position="29"/>
    </location>
</feature>
<dbReference type="GO" id="GO:0005975">
    <property type="term" value="P:carbohydrate metabolic process"/>
    <property type="evidence" value="ECO:0007669"/>
    <property type="project" value="InterPro"/>
</dbReference>
<reference evidence="2" key="1">
    <citation type="journal article" date="2019" name="Microbiol. Resour. Announc.">
        <title>Complete Genome Sequence of Rubrobacter xylanophilus Strain AA3-22, Isolated from Arima Onsen in Japan.</title>
        <authorList>
            <person name="Tomariguchi N."/>
            <person name="Miyazaki K."/>
        </authorList>
    </citation>
    <scope>NUCLEOTIDE SEQUENCE [LARGE SCALE GENOMIC DNA]</scope>
    <source>
        <strain evidence="2">AA3-22</strain>
    </source>
</reference>
<name>A0A510HN76_9ACTN</name>